<dbReference type="Proteomes" id="UP000618746">
    <property type="component" value="Unassembled WGS sequence"/>
</dbReference>
<evidence type="ECO:0000256" key="1">
    <source>
        <dbReference type="ARBA" id="ARBA00022741"/>
    </source>
</evidence>
<dbReference type="GO" id="GO:0005886">
    <property type="term" value="C:plasma membrane"/>
    <property type="evidence" value="ECO:0007669"/>
    <property type="project" value="TreeGrafter"/>
</dbReference>
<dbReference type="GO" id="GO:0005524">
    <property type="term" value="F:ATP binding"/>
    <property type="evidence" value="ECO:0007669"/>
    <property type="project" value="UniProtKB-KW"/>
</dbReference>
<keyword evidence="4" id="KW-0808">Transferase</keyword>
<keyword evidence="4" id="KW-0418">Kinase</keyword>
<accession>A0A852JQF1</accession>
<feature type="domain" description="Serine-threonine/tyrosine-protein kinase catalytic" evidence="3">
    <location>
        <begin position="1"/>
        <end position="51"/>
    </location>
</feature>
<gene>
    <name evidence="4" type="primary">Abl2_0</name>
    <name evidence="4" type="ORF">SPIPAS_R10374</name>
</gene>
<dbReference type="InterPro" id="IPR050122">
    <property type="entry name" value="RTK"/>
</dbReference>
<dbReference type="GO" id="GO:0007169">
    <property type="term" value="P:cell surface receptor protein tyrosine kinase signaling pathway"/>
    <property type="evidence" value="ECO:0007669"/>
    <property type="project" value="TreeGrafter"/>
</dbReference>
<evidence type="ECO:0000313" key="4">
    <source>
        <dbReference type="EMBL" id="NXX67290.1"/>
    </source>
</evidence>
<feature type="non-terminal residue" evidence="4">
    <location>
        <position position="55"/>
    </location>
</feature>
<dbReference type="Gene3D" id="1.10.510.10">
    <property type="entry name" value="Transferase(Phosphotransferase) domain 1"/>
    <property type="match status" value="1"/>
</dbReference>
<keyword evidence="2" id="KW-0067">ATP-binding</keyword>
<dbReference type="InterPro" id="IPR001245">
    <property type="entry name" value="Ser-Thr/Tyr_kinase_cat_dom"/>
</dbReference>
<dbReference type="EMBL" id="WBNQ01035965">
    <property type="protein sequence ID" value="NXX67290.1"/>
    <property type="molecule type" value="Genomic_DNA"/>
</dbReference>
<dbReference type="SUPFAM" id="SSF56112">
    <property type="entry name" value="Protein kinase-like (PK-like)"/>
    <property type="match status" value="1"/>
</dbReference>
<dbReference type="OrthoDB" id="98077at2759"/>
<proteinExistence type="predicted"/>
<dbReference type="AlphaFoldDB" id="A0A852JQF1"/>
<protein>
    <submittedName>
        <fullName evidence="4">ABL2 kinase</fullName>
    </submittedName>
</protein>
<comment type="caution">
    <text evidence="4">The sequence shown here is derived from an EMBL/GenBank/DDBJ whole genome shotgun (WGS) entry which is preliminary data.</text>
</comment>
<organism evidence="4 5">
    <name type="scientific">Spizella passerina</name>
    <name type="common">Chipping sparrow</name>
    <dbReference type="NCBI Taxonomy" id="40210"/>
    <lineage>
        <taxon>Eukaryota</taxon>
        <taxon>Metazoa</taxon>
        <taxon>Chordata</taxon>
        <taxon>Craniata</taxon>
        <taxon>Vertebrata</taxon>
        <taxon>Euteleostomi</taxon>
        <taxon>Archelosauria</taxon>
        <taxon>Archosauria</taxon>
        <taxon>Dinosauria</taxon>
        <taxon>Saurischia</taxon>
        <taxon>Theropoda</taxon>
        <taxon>Coelurosauria</taxon>
        <taxon>Aves</taxon>
        <taxon>Neognathae</taxon>
        <taxon>Neoaves</taxon>
        <taxon>Telluraves</taxon>
        <taxon>Australaves</taxon>
        <taxon>Passeriformes</taxon>
        <taxon>Passerellidae</taxon>
        <taxon>Spizella</taxon>
    </lineage>
</organism>
<dbReference type="PANTHER" id="PTHR24416:SF611">
    <property type="entry name" value="TYROSINE-PROTEIN KINASE TRANSMEMBRANE RECEPTOR ROR"/>
    <property type="match status" value="1"/>
</dbReference>
<feature type="non-terminal residue" evidence="4">
    <location>
        <position position="1"/>
    </location>
</feature>
<evidence type="ECO:0000259" key="3">
    <source>
        <dbReference type="Pfam" id="PF07714"/>
    </source>
</evidence>
<evidence type="ECO:0000256" key="2">
    <source>
        <dbReference type="ARBA" id="ARBA00022840"/>
    </source>
</evidence>
<sequence>FGVLLWEIATYGMSPYPGIDLSQVYDLLEKGYRMEQPEGCPPKVYELMRACEYLL</sequence>
<name>A0A852JQF1_SPIPA</name>
<keyword evidence="1" id="KW-0547">Nucleotide-binding</keyword>
<reference evidence="4" key="1">
    <citation type="submission" date="2020-02" db="EMBL/GenBank/DDBJ databases">
        <title>Bird 10,000 Genomes (B10K) Project - Family phase.</title>
        <authorList>
            <person name="Zhang G."/>
        </authorList>
    </citation>
    <scope>NUCLEOTIDE SEQUENCE</scope>
    <source>
        <strain evidence="4">B10K-DU-023-52</strain>
        <tissue evidence="4">Mixed tissue sample</tissue>
    </source>
</reference>
<dbReference type="InterPro" id="IPR011009">
    <property type="entry name" value="Kinase-like_dom_sf"/>
</dbReference>
<dbReference type="GO" id="GO:0004714">
    <property type="term" value="F:transmembrane receptor protein tyrosine kinase activity"/>
    <property type="evidence" value="ECO:0007669"/>
    <property type="project" value="TreeGrafter"/>
</dbReference>
<dbReference type="GO" id="GO:0043235">
    <property type="term" value="C:receptor complex"/>
    <property type="evidence" value="ECO:0007669"/>
    <property type="project" value="TreeGrafter"/>
</dbReference>
<dbReference type="Pfam" id="PF07714">
    <property type="entry name" value="PK_Tyr_Ser-Thr"/>
    <property type="match status" value="1"/>
</dbReference>
<evidence type="ECO:0000313" key="5">
    <source>
        <dbReference type="Proteomes" id="UP000618746"/>
    </source>
</evidence>
<keyword evidence="5" id="KW-1185">Reference proteome</keyword>
<dbReference type="PANTHER" id="PTHR24416">
    <property type="entry name" value="TYROSINE-PROTEIN KINASE RECEPTOR"/>
    <property type="match status" value="1"/>
</dbReference>